<evidence type="ECO:0000259" key="2">
    <source>
        <dbReference type="Pfam" id="PF03629"/>
    </source>
</evidence>
<organism evidence="3 4">
    <name type="scientific">Paenibacillus solanacearum</name>
    <dbReference type="NCBI Taxonomy" id="2048548"/>
    <lineage>
        <taxon>Bacteria</taxon>
        <taxon>Bacillati</taxon>
        <taxon>Bacillota</taxon>
        <taxon>Bacilli</taxon>
        <taxon>Bacillales</taxon>
        <taxon>Paenibacillaceae</taxon>
        <taxon>Paenibacillus</taxon>
    </lineage>
</organism>
<dbReference type="GO" id="GO:0001681">
    <property type="term" value="F:sialate O-acetylesterase activity"/>
    <property type="evidence" value="ECO:0007669"/>
    <property type="project" value="InterPro"/>
</dbReference>
<keyword evidence="1" id="KW-0378">Hydrolase</keyword>
<evidence type="ECO:0000313" key="4">
    <source>
        <dbReference type="Proteomes" id="UP000693672"/>
    </source>
</evidence>
<dbReference type="AlphaFoldDB" id="A0A916K8J5"/>
<dbReference type="GO" id="GO:0005975">
    <property type="term" value="P:carbohydrate metabolic process"/>
    <property type="evidence" value="ECO:0007669"/>
    <property type="project" value="TreeGrafter"/>
</dbReference>
<protein>
    <recommendedName>
        <fullName evidence="2">Sialate O-acetylesterase domain-containing protein</fullName>
    </recommendedName>
</protein>
<keyword evidence="4" id="KW-1185">Reference proteome</keyword>
<dbReference type="PANTHER" id="PTHR22901:SF0">
    <property type="entry name" value="SIALATE O-ACETYLESTERASE"/>
    <property type="match status" value="1"/>
</dbReference>
<dbReference type="Proteomes" id="UP000693672">
    <property type="component" value="Unassembled WGS sequence"/>
</dbReference>
<name>A0A916K8J5_9BACL</name>
<sequence length="674" mass="75751">MVMNLCSMDDRDGKPVWSLIKPYGSKMDIVGERGLLFSGQTGPAYAGLLCGESMKEDDFVFETSFQIDRLGAVLKPMVMIIPRTMNFEQMHHYAIQYVLDKGRLKWRLINSAAPAAFNNAAGAGREIPYLLRWGQTYTASILIRNTAETHVHIQFYLDDPENPETGKKPLIDFIDRSPYRILRNRDVGPQVGASGSPDVQPSVLFSGMRLLTLEQWDRLKSKPSIRPQDAIATNSVRAVARDNENAEKLALPTLFSDHMVLQRRKSIPVWGKGKEGERVFVSFAGQTAETTVHNGKWLLKLDPVEAGGPYEMTVHSKEEQITLRDVLVGEVWVLSGQSNMEFSMKRVGDPADVVQANYPRIRLFTSRLNMFEAPQWDIAGGAWTAATPEMVSEFPAAGFYFGLELHQKHHVPIGLIATAVGGTDILMWMSGELVKELSLISPVHRQRPNYLYNARIAPLQPFAIAGVAWWQGEHNASNKDKHYSLLFSSMINDWRKRWGQGDFPFLYVQLSSYNDVDFPALRDEQLMTLTLTKNTGMAVTMDNGEITDIHPRNKKEAGYRLSLMADALAYGKPVEYMGPIYKDMVIKGNRAFIRFEHIGSGLMVKGEKLKGFTISGSDHAFVDADVWIEGDEVVVFHETITDPVAVRYAYEGYPEANLFNREGLPASPFRTDRS</sequence>
<feature type="domain" description="Sialate O-acetylesterase" evidence="2">
    <location>
        <begin position="330"/>
        <end position="537"/>
    </location>
</feature>
<dbReference type="PANTHER" id="PTHR22901">
    <property type="entry name" value="SIALATE O-ACETYLESTERASE"/>
    <property type="match status" value="1"/>
</dbReference>
<proteinExistence type="predicted"/>
<evidence type="ECO:0000256" key="1">
    <source>
        <dbReference type="ARBA" id="ARBA00022801"/>
    </source>
</evidence>
<dbReference type="InterPro" id="IPR005181">
    <property type="entry name" value="SASA"/>
</dbReference>
<dbReference type="InterPro" id="IPR039329">
    <property type="entry name" value="SIAE"/>
</dbReference>
<dbReference type="EMBL" id="CAJVAS010000034">
    <property type="protein sequence ID" value="CAG7646224.1"/>
    <property type="molecule type" value="Genomic_DNA"/>
</dbReference>
<evidence type="ECO:0000313" key="3">
    <source>
        <dbReference type="EMBL" id="CAG7646224.1"/>
    </source>
</evidence>
<gene>
    <name evidence="3" type="ORF">PAESOLCIP111_05117</name>
</gene>
<reference evidence="3" key="1">
    <citation type="submission" date="2021-06" db="EMBL/GenBank/DDBJ databases">
        <authorList>
            <person name="Criscuolo A."/>
        </authorList>
    </citation>
    <scope>NUCLEOTIDE SEQUENCE</scope>
    <source>
        <strain evidence="3">CIP111600</strain>
    </source>
</reference>
<accession>A0A916K8J5</accession>
<comment type="caution">
    <text evidence="3">The sequence shown here is derived from an EMBL/GenBank/DDBJ whole genome shotgun (WGS) entry which is preliminary data.</text>
</comment>
<dbReference type="Pfam" id="PF03629">
    <property type="entry name" value="SASA"/>
    <property type="match status" value="1"/>
</dbReference>